<dbReference type="STRING" id="1051891.A0A0C3QA21"/>
<evidence type="ECO:0000313" key="2">
    <source>
        <dbReference type="EMBL" id="KIO21616.1"/>
    </source>
</evidence>
<keyword evidence="3" id="KW-1185">Reference proteome</keyword>
<evidence type="ECO:0000256" key="1">
    <source>
        <dbReference type="SAM" id="MobiDB-lite"/>
    </source>
</evidence>
<dbReference type="PANTHER" id="PTHR38699:SF1">
    <property type="entry name" value="MITOPHAGY RECEPTOR ATG43"/>
    <property type="match status" value="1"/>
</dbReference>
<dbReference type="Pfam" id="PF08589">
    <property type="entry name" value="ATG43"/>
    <property type="match status" value="1"/>
</dbReference>
<name>A0A0C3QA21_9AGAM</name>
<feature type="compositionally biased region" description="Basic and acidic residues" evidence="1">
    <location>
        <begin position="73"/>
        <end position="89"/>
    </location>
</feature>
<protein>
    <submittedName>
        <fullName evidence="2">Uncharacterized protein</fullName>
    </submittedName>
</protein>
<dbReference type="HOGENOM" id="CLU_120123_0_0_1"/>
<dbReference type="PANTHER" id="PTHR38699">
    <property type="entry name" value="CHROMOSOME 1, WHOLE GENOME SHOTGUN SEQUENCE"/>
    <property type="match status" value="1"/>
</dbReference>
<dbReference type="GO" id="GO:0000423">
    <property type="term" value="P:mitophagy"/>
    <property type="evidence" value="ECO:0007669"/>
    <property type="project" value="InterPro"/>
</dbReference>
<feature type="region of interest" description="Disordered" evidence="1">
    <location>
        <begin position="68"/>
        <end position="91"/>
    </location>
</feature>
<dbReference type="GO" id="GO:0140580">
    <property type="term" value="F:mitochondrion autophagosome adaptor activity"/>
    <property type="evidence" value="ECO:0007669"/>
    <property type="project" value="InterPro"/>
</dbReference>
<sequence>MTSIDPSHIPNPFAREDRWGQATYSFNREEDAHYGYHRPSHSNHQPVHLPKIPELRFEQAYLLSIKPFIHPGNEGDKDAGKGKEKESSKGDAAMLLQEGVLTETDSVYGVPLRIDWGSVAWVTLRDQVISPLLQGAAWGTASVILIPLARQGITQLFGFGPSVSNPPSTTPKDATPPATQAEVGPWRRWVRSLLGGVQTNAALAR</sequence>
<reference evidence="2 3" key="1">
    <citation type="submission" date="2014-04" db="EMBL/GenBank/DDBJ databases">
        <authorList>
            <consortium name="DOE Joint Genome Institute"/>
            <person name="Kuo A."/>
            <person name="Girlanda M."/>
            <person name="Perotto S."/>
            <person name="Kohler A."/>
            <person name="Nagy L.G."/>
            <person name="Floudas D."/>
            <person name="Copeland A."/>
            <person name="Barry K.W."/>
            <person name="Cichocki N."/>
            <person name="Veneault-Fourrey C."/>
            <person name="LaButti K."/>
            <person name="Lindquist E.A."/>
            <person name="Lipzen A."/>
            <person name="Lundell T."/>
            <person name="Morin E."/>
            <person name="Murat C."/>
            <person name="Sun H."/>
            <person name="Tunlid A."/>
            <person name="Henrissat B."/>
            <person name="Grigoriev I.V."/>
            <person name="Hibbett D.S."/>
            <person name="Martin F."/>
            <person name="Nordberg H.P."/>
            <person name="Cantor M.N."/>
            <person name="Hua S.X."/>
        </authorList>
    </citation>
    <scope>NUCLEOTIDE SEQUENCE [LARGE SCALE GENOMIC DNA]</scope>
    <source>
        <strain evidence="2 3">MUT 4182</strain>
    </source>
</reference>
<organism evidence="2 3">
    <name type="scientific">Tulasnella calospora MUT 4182</name>
    <dbReference type="NCBI Taxonomy" id="1051891"/>
    <lineage>
        <taxon>Eukaryota</taxon>
        <taxon>Fungi</taxon>
        <taxon>Dikarya</taxon>
        <taxon>Basidiomycota</taxon>
        <taxon>Agaricomycotina</taxon>
        <taxon>Agaricomycetes</taxon>
        <taxon>Cantharellales</taxon>
        <taxon>Tulasnellaceae</taxon>
        <taxon>Tulasnella</taxon>
    </lineage>
</organism>
<reference evidence="3" key="2">
    <citation type="submission" date="2015-01" db="EMBL/GenBank/DDBJ databases">
        <title>Evolutionary Origins and Diversification of the Mycorrhizal Mutualists.</title>
        <authorList>
            <consortium name="DOE Joint Genome Institute"/>
            <consortium name="Mycorrhizal Genomics Consortium"/>
            <person name="Kohler A."/>
            <person name="Kuo A."/>
            <person name="Nagy L.G."/>
            <person name="Floudas D."/>
            <person name="Copeland A."/>
            <person name="Barry K.W."/>
            <person name="Cichocki N."/>
            <person name="Veneault-Fourrey C."/>
            <person name="LaButti K."/>
            <person name="Lindquist E.A."/>
            <person name="Lipzen A."/>
            <person name="Lundell T."/>
            <person name="Morin E."/>
            <person name="Murat C."/>
            <person name="Riley R."/>
            <person name="Ohm R."/>
            <person name="Sun H."/>
            <person name="Tunlid A."/>
            <person name="Henrissat B."/>
            <person name="Grigoriev I.V."/>
            <person name="Hibbett D.S."/>
            <person name="Martin F."/>
        </authorList>
    </citation>
    <scope>NUCLEOTIDE SEQUENCE [LARGE SCALE GENOMIC DNA]</scope>
    <source>
        <strain evidence="3">MUT 4182</strain>
    </source>
</reference>
<accession>A0A0C3QA21</accession>
<dbReference type="EMBL" id="KN823133">
    <property type="protein sequence ID" value="KIO21616.1"/>
    <property type="molecule type" value="Genomic_DNA"/>
</dbReference>
<evidence type="ECO:0000313" key="3">
    <source>
        <dbReference type="Proteomes" id="UP000054248"/>
    </source>
</evidence>
<dbReference type="InterPro" id="IPR013898">
    <property type="entry name" value="Atg43"/>
</dbReference>
<dbReference type="Proteomes" id="UP000054248">
    <property type="component" value="Unassembled WGS sequence"/>
</dbReference>
<feature type="compositionally biased region" description="Polar residues" evidence="1">
    <location>
        <begin position="162"/>
        <end position="172"/>
    </location>
</feature>
<dbReference type="AlphaFoldDB" id="A0A0C3QA21"/>
<proteinExistence type="predicted"/>
<gene>
    <name evidence="2" type="ORF">M407DRAFT_28824</name>
</gene>
<dbReference type="OrthoDB" id="10257284at2759"/>
<feature type="region of interest" description="Disordered" evidence="1">
    <location>
        <begin position="162"/>
        <end position="182"/>
    </location>
</feature>